<feature type="domain" description="KilA-N DNA-binding" evidence="1">
    <location>
        <begin position="10"/>
        <end position="91"/>
    </location>
</feature>
<dbReference type="RefSeq" id="WP_109908106.1">
    <property type="nucleotide sequence ID" value="NZ_QGLE01000022.1"/>
</dbReference>
<dbReference type="Gene3D" id="1.10.10.60">
    <property type="entry name" value="Homeodomain-like"/>
    <property type="match status" value="1"/>
</dbReference>
<dbReference type="Pfam" id="PF13936">
    <property type="entry name" value="HTH_38"/>
    <property type="match status" value="1"/>
</dbReference>
<dbReference type="InterPro" id="IPR018873">
    <property type="entry name" value="KilA-N_DNA-bd_domain"/>
</dbReference>
<evidence type="ECO:0000313" key="4">
    <source>
        <dbReference type="Proteomes" id="UP000245461"/>
    </source>
</evidence>
<dbReference type="AlphaFoldDB" id="A0A317DXU9"/>
<dbReference type="Proteomes" id="UP000245461">
    <property type="component" value="Unassembled WGS sequence"/>
</dbReference>
<feature type="domain" description="Transposase IS30-like HTH" evidence="2">
    <location>
        <begin position="160"/>
        <end position="193"/>
    </location>
</feature>
<name>A0A317DXU9_9PROT</name>
<evidence type="ECO:0000259" key="1">
    <source>
        <dbReference type="Pfam" id="PF10543"/>
    </source>
</evidence>
<comment type="caution">
    <text evidence="3">The sequence shown here is derived from an EMBL/GenBank/DDBJ whole genome shotgun (WGS) entry which is preliminary data.</text>
</comment>
<keyword evidence="4" id="KW-1185">Reference proteome</keyword>
<gene>
    <name evidence="3" type="ORF">DKG74_20830</name>
</gene>
<dbReference type="EMBL" id="QGLE01000022">
    <property type="protein sequence ID" value="PWR17655.1"/>
    <property type="molecule type" value="Genomic_DNA"/>
</dbReference>
<evidence type="ECO:0000259" key="2">
    <source>
        <dbReference type="Pfam" id="PF13936"/>
    </source>
</evidence>
<dbReference type="InterPro" id="IPR025246">
    <property type="entry name" value="IS30-like_HTH"/>
</dbReference>
<evidence type="ECO:0008006" key="5">
    <source>
        <dbReference type="Google" id="ProtNLM"/>
    </source>
</evidence>
<dbReference type="Pfam" id="PF10543">
    <property type="entry name" value="ORF6N"/>
    <property type="match status" value="1"/>
</dbReference>
<dbReference type="OrthoDB" id="9816206at2"/>
<sequence length="206" mass="22540">MPTIEEIQSKIITIPDRPPIMKARDLAEFYEVRTEQIGQAVLRNSNRFPADFAFRLTRQEATSQNVMSVPQGGGHLPLVFTEAGAMALSGVLKTRRAAEVSVLVHRAFVALARSRAVPAQAAESTIEVPLSEYIGLLKARIGVLEAQTAPRPRRPAPLPLTVEEVALIRRLRREGLTYSAIGRQVGRSGSTVSMVARDVTPEVRHG</sequence>
<protein>
    <recommendedName>
        <fullName evidence="5">KilA-N DNA-binding domain-containing protein</fullName>
    </recommendedName>
</protein>
<organism evidence="3 4">
    <name type="scientific">Zavarzinia aquatilis</name>
    <dbReference type="NCBI Taxonomy" id="2211142"/>
    <lineage>
        <taxon>Bacteria</taxon>
        <taxon>Pseudomonadati</taxon>
        <taxon>Pseudomonadota</taxon>
        <taxon>Alphaproteobacteria</taxon>
        <taxon>Rhodospirillales</taxon>
        <taxon>Zavarziniaceae</taxon>
        <taxon>Zavarzinia</taxon>
    </lineage>
</organism>
<accession>A0A317DXU9</accession>
<proteinExistence type="predicted"/>
<reference evidence="3 4" key="1">
    <citation type="submission" date="2018-05" db="EMBL/GenBank/DDBJ databases">
        <title>Zavarzinia sp. HR-AS.</title>
        <authorList>
            <person name="Lee Y."/>
            <person name="Jeon C.O."/>
        </authorList>
    </citation>
    <scope>NUCLEOTIDE SEQUENCE [LARGE SCALE GENOMIC DNA]</scope>
    <source>
        <strain evidence="3 4">HR-AS</strain>
    </source>
</reference>
<evidence type="ECO:0000313" key="3">
    <source>
        <dbReference type="EMBL" id="PWR17655.1"/>
    </source>
</evidence>